<dbReference type="Proteomes" id="UP000010523">
    <property type="component" value="Unassembled WGS sequence"/>
</dbReference>
<evidence type="ECO:0000313" key="2">
    <source>
        <dbReference type="Proteomes" id="UP000010523"/>
    </source>
</evidence>
<proteinExistence type="predicted"/>
<sequence length="78" mass="9230">MFYFKKFAAKRNKIGLTNCLKSRVVLKQRNCLEMNFKRGGIFDENQSKMLENADITRQVIYIKSYQPAFKIEKECLNS</sequence>
<protein>
    <submittedName>
        <fullName evidence="1">Uncharacterized protein</fullName>
    </submittedName>
</protein>
<organism evidence="1 2">
    <name type="scientific">Bacillus methanolicus PB1</name>
    <dbReference type="NCBI Taxonomy" id="997296"/>
    <lineage>
        <taxon>Bacteria</taxon>
        <taxon>Bacillati</taxon>
        <taxon>Bacillota</taxon>
        <taxon>Bacilli</taxon>
        <taxon>Bacillales</taxon>
        <taxon>Bacillaceae</taxon>
        <taxon>Bacillus</taxon>
    </lineage>
</organism>
<accession>I3E6T2</accession>
<comment type="caution">
    <text evidence="1">The sequence shown here is derived from an EMBL/GenBank/DDBJ whole genome shotgun (WGS) entry which is preliminary data.</text>
</comment>
<keyword evidence="2" id="KW-1185">Reference proteome</keyword>
<evidence type="ECO:0000313" key="1">
    <source>
        <dbReference type="EMBL" id="EIJ82203.1"/>
    </source>
</evidence>
<reference evidence="1 2" key="1">
    <citation type="journal article" date="2012" name="Appl. Environ. Microbiol.">
        <title>Genome Sequence of Thermotolerant Bacillus methanolicus: Features and Regulation Related to Methylotrophy and Production of L-Lysine and L-Glutamate from Methanol.</title>
        <authorList>
            <person name="Heggeset T.M."/>
            <person name="Krog A."/>
            <person name="Balzer S."/>
            <person name="Wentzel A."/>
            <person name="Ellingsen T.E."/>
            <person name="Brautaset T."/>
        </authorList>
    </citation>
    <scope>NUCLEOTIDE SEQUENCE [LARGE SCALE GENOMIC DNA]</scope>
    <source>
        <strain evidence="1 2">PB1</strain>
    </source>
</reference>
<dbReference type="PATRIC" id="fig|997296.3.peg.1020"/>
<name>I3E6T2_BACMT</name>
<gene>
    <name evidence="1" type="ORF">PB1_04695</name>
</gene>
<dbReference type="EMBL" id="AFEU01000001">
    <property type="protein sequence ID" value="EIJ82203.1"/>
    <property type="molecule type" value="Genomic_DNA"/>
</dbReference>
<dbReference type="AlphaFoldDB" id="I3E6T2"/>